<accession>A0A4R1HV36</accession>
<evidence type="ECO:0000313" key="2">
    <source>
        <dbReference type="EMBL" id="TCK26597.1"/>
    </source>
</evidence>
<evidence type="ECO:0000313" key="3">
    <source>
        <dbReference type="Proteomes" id="UP000295560"/>
    </source>
</evidence>
<organism evidence="2 3">
    <name type="scientific">Pseudonocardia endophytica</name>
    <dbReference type="NCBI Taxonomy" id="401976"/>
    <lineage>
        <taxon>Bacteria</taxon>
        <taxon>Bacillati</taxon>
        <taxon>Actinomycetota</taxon>
        <taxon>Actinomycetes</taxon>
        <taxon>Pseudonocardiales</taxon>
        <taxon>Pseudonocardiaceae</taxon>
        <taxon>Pseudonocardia</taxon>
    </lineage>
</organism>
<keyword evidence="1" id="KW-0812">Transmembrane</keyword>
<dbReference type="AlphaFoldDB" id="A0A4R1HV36"/>
<dbReference type="EMBL" id="SMFZ01000001">
    <property type="protein sequence ID" value="TCK26597.1"/>
    <property type="molecule type" value="Genomic_DNA"/>
</dbReference>
<reference evidence="2 3" key="1">
    <citation type="submission" date="2019-03" db="EMBL/GenBank/DDBJ databases">
        <title>Sequencing the genomes of 1000 actinobacteria strains.</title>
        <authorList>
            <person name="Klenk H.-P."/>
        </authorList>
    </citation>
    <scope>NUCLEOTIDE SEQUENCE [LARGE SCALE GENOMIC DNA]</scope>
    <source>
        <strain evidence="2 3">DSM 44969</strain>
    </source>
</reference>
<proteinExistence type="predicted"/>
<dbReference type="RefSeq" id="WP_132424066.1">
    <property type="nucleotide sequence ID" value="NZ_SMFZ01000001.1"/>
</dbReference>
<dbReference type="PANTHER" id="PTHR41282">
    <property type="entry name" value="CONSERVED TRANSMEMBRANE PROTEIN-RELATED"/>
    <property type="match status" value="1"/>
</dbReference>
<dbReference type="PANTHER" id="PTHR41282:SF1">
    <property type="entry name" value="CONSERVED TRANSMEMBRANE PROTEIN-RELATED"/>
    <property type="match status" value="1"/>
</dbReference>
<feature type="transmembrane region" description="Helical" evidence="1">
    <location>
        <begin position="172"/>
        <end position="190"/>
    </location>
</feature>
<dbReference type="PIRSF" id="PIRSF009160">
    <property type="entry name" value="UCP009160"/>
    <property type="match status" value="1"/>
</dbReference>
<keyword evidence="3" id="KW-1185">Reference proteome</keyword>
<sequence>MRSTSNPAFRNLPSGQGGYASFGSSGGGLMGGGAAYADTQASQRSDYGRAGTGDRPITVDDIVQKTAICGGLAVAAGLATALSGLYILALPAFIVGFVVSLVVMFKKTVSPALVVTYSVAMGIALGGIAGMINNVYPGIAFQALVGTAGVFIGMLIVYKTGAVRVTPRFQKFMMGALVGVVVLVLVRLVGDIFFPGNPMSSGGFLSIVISLVIIGVAAFSLLLDFDAADQAVRGQAPAKFAWYIAFGLMTTLVWLYIEILRLLTYLRGD</sequence>
<gene>
    <name evidence="2" type="ORF">EV378_2435</name>
</gene>
<keyword evidence="1" id="KW-0472">Membrane</keyword>
<feature type="transmembrane region" description="Helical" evidence="1">
    <location>
        <begin position="240"/>
        <end position="257"/>
    </location>
</feature>
<dbReference type="OrthoDB" id="116480at2"/>
<evidence type="ECO:0000256" key="1">
    <source>
        <dbReference type="SAM" id="Phobius"/>
    </source>
</evidence>
<comment type="caution">
    <text evidence="2">The sequence shown here is derived from an EMBL/GenBank/DDBJ whole genome shotgun (WGS) entry which is preliminary data.</text>
</comment>
<feature type="transmembrane region" description="Helical" evidence="1">
    <location>
        <begin position="85"/>
        <end position="105"/>
    </location>
</feature>
<protein>
    <submittedName>
        <fullName evidence="2">Putative YccA/Bax inhibitor family protein</fullName>
    </submittedName>
</protein>
<name>A0A4R1HV36_PSEEN</name>
<feature type="transmembrane region" description="Helical" evidence="1">
    <location>
        <begin position="139"/>
        <end position="160"/>
    </location>
</feature>
<dbReference type="Proteomes" id="UP000295560">
    <property type="component" value="Unassembled WGS sequence"/>
</dbReference>
<dbReference type="Pfam" id="PF12811">
    <property type="entry name" value="BaxI_1"/>
    <property type="match status" value="1"/>
</dbReference>
<dbReference type="InterPro" id="IPR010539">
    <property type="entry name" value="BaxI_1-like"/>
</dbReference>
<keyword evidence="1" id="KW-1133">Transmembrane helix</keyword>
<feature type="transmembrane region" description="Helical" evidence="1">
    <location>
        <begin position="202"/>
        <end position="228"/>
    </location>
</feature>
<feature type="transmembrane region" description="Helical" evidence="1">
    <location>
        <begin position="112"/>
        <end position="133"/>
    </location>
</feature>